<evidence type="ECO:0000256" key="3">
    <source>
        <dbReference type="ARBA" id="ARBA00022448"/>
    </source>
</evidence>
<organism evidence="9 10">
    <name type="scientific">Motilibacter deserti</name>
    <dbReference type="NCBI Taxonomy" id="2714956"/>
    <lineage>
        <taxon>Bacteria</taxon>
        <taxon>Bacillati</taxon>
        <taxon>Actinomycetota</taxon>
        <taxon>Actinomycetes</taxon>
        <taxon>Motilibacterales</taxon>
        <taxon>Motilibacteraceae</taxon>
        <taxon>Motilibacter</taxon>
    </lineage>
</organism>
<feature type="transmembrane region" description="Helical" evidence="8">
    <location>
        <begin position="214"/>
        <end position="235"/>
    </location>
</feature>
<name>A0ABX0GW63_9ACTN</name>
<keyword evidence="3" id="KW-0813">Transport</keyword>
<comment type="subcellular location">
    <subcellularLocation>
        <location evidence="1">Cell membrane</location>
        <topology evidence="1">Multi-pass membrane protein</topology>
    </subcellularLocation>
</comment>
<proteinExistence type="inferred from homology"/>
<dbReference type="CDD" id="cd06550">
    <property type="entry name" value="TM_ABC_iron-siderophores_like"/>
    <property type="match status" value="1"/>
</dbReference>
<dbReference type="EMBL" id="JAANNP010000010">
    <property type="protein sequence ID" value="NHC14768.1"/>
    <property type="molecule type" value="Genomic_DNA"/>
</dbReference>
<dbReference type="InterPro" id="IPR000522">
    <property type="entry name" value="ABC_transptr_permease_BtuC"/>
</dbReference>
<dbReference type="Pfam" id="PF01032">
    <property type="entry name" value="FecCD"/>
    <property type="match status" value="1"/>
</dbReference>
<gene>
    <name evidence="9" type="ORF">G9H71_13345</name>
</gene>
<comment type="caution">
    <text evidence="9">The sequence shown here is derived from an EMBL/GenBank/DDBJ whole genome shotgun (WGS) entry which is preliminary data.</text>
</comment>
<feature type="transmembrane region" description="Helical" evidence="8">
    <location>
        <begin position="263"/>
        <end position="290"/>
    </location>
</feature>
<dbReference type="InterPro" id="IPR037294">
    <property type="entry name" value="ABC_BtuC-like"/>
</dbReference>
<accession>A0ABX0GW63</accession>
<dbReference type="PANTHER" id="PTHR30472:SF67">
    <property type="entry name" value="PERMEASE OF ABC TRANSPORTER-RELATED"/>
    <property type="match status" value="1"/>
</dbReference>
<dbReference type="PANTHER" id="PTHR30472">
    <property type="entry name" value="FERRIC ENTEROBACTIN TRANSPORT SYSTEM PERMEASE PROTEIN"/>
    <property type="match status" value="1"/>
</dbReference>
<dbReference type="Proteomes" id="UP000800981">
    <property type="component" value="Unassembled WGS sequence"/>
</dbReference>
<feature type="transmembrane region" description="Helical" evidence="8">
    <location>
        <begin position="174"/>
        <end position="194"/>
    </location>
</feature>
<evidence type="ECO:0000256" key="2">
    <source>
        <dbReference type="ARBA" id="ARBA00007935"/>
    </source>
</evidence>
<sequence length="356" mass="35165">MTTSSSLAAEPTALLVAGRSRWLGPAVRLGAGVGLLLVSCAVAVCIGAADLSVEQVARSVAAHLGLGTSPLAPLADSVVWQLRLPRVLLAAAVGAALALCGCVLQALTRNVLADPYLLGISSGASAGAVAVLLLGLGAATVGLAGGAFLGGLLAFALVVLLVGSGVGTSITRVVLTGVAVGQLFAAVSALLLMASGDAQTVRGVTYWLLGSLSGARWSSVALVVALVVVGGLVLWSRSAALDAFTFGADAAASLGVDVARTRWLLFVTTALVTAGAVAVSGAIAFVGLVLPHAMRRLVGTAHARLLPTSAVAGAVFLVWADALARSAFAPQEVPVGVVTALVGAPALLLVLRSVAR</sequence>
<evidence type="ECO:0000256" key="1">
    <source>
        <dbReference type="ARBA" id="ARBA00004651"/>
    </source>
</evidence>
<protein>
    <submittedName>
        <fullName evidence="9">Iron chelate uptake ABC transporter family permease subunit</fullName>
    </submittedName>
</protein>
<dbReference type="SUPFAM" id="SSF81345">
    <property type="entry name" value="ABC transporter involved in vitamin B12 uptake, BtuC"/>
    <property type="match status" value="1"/>
</dbReference>
<evidence type="ECO:0000256" key="7">
    <source>
        <dbReference type="ARBA" id="ARBA00023136"/>
    </source>
</evidence>
<evidence type="ECO:0000256" key="6">
    <source>
        <dbReference type="ARBA" id="ARBA00022989"/>
    </source>
</evidence>
<feature type="transmembrane region" description="Helical" evidence="8">
    <location>
        <begin position="29"/>
        <end position="49"/>
    </location>
</feature>
<keyword evidence="10" id="KW-1185">Reference proteome</keyword>
<dbReference type="Gene3D" id="1.10.3470.10">
    <property type="entry name" value="ABC transporter involved in vitamin B12 uptake, BtuC"/>
    <property type="match status" value="1"/>
</dbReference>
<feature type="transmembrane region" description="Helical" evidence="8">
    <location>
        <begin position="87"/>
        <end position="104"/>
    </location>
</feature>
<reference evidence="9 10" key="1">
    <citation type="submission" date="2020-03" db="EMBL/GenBank/DDBJ databases">
        <title>Two novel Motilibacter sp.</title>
        <authorList>
            <person name="Liu S."/>
        </authorList>
    </citation>
    <scope>NUCLEOTIDE SEQUENCE [LARGE SCALE GENOMIC DNA]</scope>
    <source>
        <strain evidence="9 10">E257</strain>
    </source>
</reference>
<comment type="similarity">
    <text evidence="2">Belongs to the binding-protein-dependent transport system permease family. FecCD subfamily.</text>
</comment>
<dbReference type="RefSeq" id="WP_166282608.1">
    <property type="nucleotide sequence ID" value="NZ_JAANNP010000010.1"/>
</dbReference>
<feature type="transmembrane region" description="Helical" evidence="8">
    <location>
        <begin position="302"/>
        <end position="323"/>
    </location>
</feature>
<feature type="transmembrane region" description="Helical" evidence="8">
    <location>
        <begin position="142"/>
        <end position="162"/>
    </location>
</feature>
<keyword evidence="6 8" id="KW-1133">Transmembrane helix</keyword>
<feature type="transmembrane region" description="Helical" evidence="8">
    <location>
        <begin position="116"/>
        <end position="136"/>
    </location>
</feature>
<evidence type="ECO:0000313" key="9">
    <source>
        <dbReference type="EMBL" id="NHC14768.1"/>
    </source>
</evidence>
<evidence type="ECO:0000256" key="4">
    <source>
        <dbReference type="ARBA" id="ARBA00022475"/>
    </source>
</evidence>
<evidence type="ECO:0000256" key="5">
    <source>
        <dbReference type="ARBA" id="ARBA00022692"/>
    </source>
</evidence>
<evidence type="ECO:0000256" key="8">
    <source>
        <dbReference type="SAM" id="Phobius"/>
    </source>
</evidence>
<feature type="transmembrane region" description="Helical" evidence="8">
    <location>
        <begin position="335"/>
        <end position="355"/>
    </location>
</feature>
<keyword evidence="5 8" id="KW-0812">Transmembrane</keyword>
<evidence type="ECO:0000313" key="10">
    <source>
        <dbReference type="Proteomes" id="UP000800981"/>
    </source>
</evidence>
<keyword evidence="7 8" id="KW-0472">Membrane</keyword>
<keyword evidence="4" id="KW-1003">Cell membrane</keyword>